<evidence type="ECO:0000256" key="6">
    <source>
        <dbReference type="SAM" id="SignalP"/>
    </source>
</evidence>
<dbReference type="GO" id="GO:0008061">
    <property type="term" value="F:chitin binding"/>
    <property type="evidence" value="ECO:0007669"/>
    <property type="project" value="UniProtKB-KW"/>
</dbReference>
<feature type="domain" description="Chitin-binding type-2" evidence="7">
    <location>
        <begin position="349"/>
        <end position="408"/>
    </location>
</feature>
<comment type="caution">
    <text evidence="8">The sequence shown here is derived from an EMBL/GenBank/DDBJ whole genome shotgun (WGS) entry which is preliminary data.</text>
</comment>
<keyword evidence="1" id="KW-0147">Chitin-binding</keyword>
<dbReference type="OrthoDB" id="6020543at2759"/>
<gene>
    <name evidence="8" type="ORF">OXX778_LOCUS2519</name>
</gene>
<proteinExistence type="predicted"/>
<evidence type="ECO:0000313" key="8">
    <source>
        <dbReference type="EMBL" id="CAF0726064.1"/>
    </source>
</evidence>
<dbReference type="InterPro" id="IPR002557">
    <property type="entry name" value="Chitin-bd_dom"/>
</dbReference>
<feature type="domain" description="Chitin-binding type-2" evidence="7">
    <location>
        <begin position="21"/>
        <end position="75"/>
    </location>
</feature>
<dbReference type="InterPro" id="IPR051940">
    <property type="entry name" value="Chitin_bind-dev_reg"/>
</dbReference>
<dbReference type="PANTHER" id="PTHR23301">
    <property type="entry name" value="CHITIN BINDING PERITROPHIN-A"/>
    <property type="match status" value="1"/>
</dbReference>
<evidence type="ECO:0000313" key="9">
    <source>
        <dbReference type="Proteomes" id="UP000663879"/>
    </source>
</evidence>
<feature type="domain" description="Chitin-binding type-2" evidence="7">
    <location>
        <begin position="273"/>
        <end position="327"/>
    </location>
</feature>
<dbReference type="SMART" id="SM00494">
    <property type="entry name" value="ChtBD2"/>
    <property type="match status" value="5"/>
</dbReference>
<feature type="domain" description="Chitin-binding type-2" evidence="7">
    <location>
        <begin position="120"/>
        <end position="176"/>
    </location>
</feature>
<reference evidence="8" key="1">
    <citation type="submission" date="2021-02" db="EMBL/GenBank/DDBJ databases">
        <authorList>
            <person name="Nowell W R."/>
        </authorList>
    </citation>
    <scope>NUCLEOTIDE SEQUENCE</scope>
    <source>
        <strain evidence="8">Ploen Becks lab</strain>
    </source>
</reference>
<feature type="domain" description="Chitin-binding type-2" evidence="7">
    <location>
        <begin position="215"/>
        <end position="271"/>
    </location>
</feature>
<dbReference type="Gene3D" id="2.170.140.10">
    <property type="entry name" value="Chitin binding domain"/>
    <property type="match status" value="5"/>
</dbReference>
<feature type="signal peptide" evidence="6">
    <location>
        <begin position="1"/>
        <end position="20"/>
    </location>
</feature>
<evidence type="ECO:0000256" key="5">
    <source>
        <dbReference type="ARBA" id="ARBA00023180"/>
    </source>
</evidence>
<accession>A0A813N1W4</accession>
<dbReference type="InterPro" id="IPR036508">
    <property type="entry name" value="Chitin-bd_dom_sf"/>
</dbReference>
<evidence type="ECO:0000256" key="1">
    <source>
        <dbReference type="ARBA" id="ARBA00022669"/>
    </source>
</evidence>
<evidence type="ECO:0000259" key="7">
    <source>
        <dbReference type="PROSITE" id="PS50940"/>
    </source>
</evidence>
<evidence type="ECO:0000256" key="4">
    <source>
        <dbReference type="ARBA" id="ARBA00023157"/>
    </source>
</evidence>
<dbReference type="AlphaFoldDB" id="A0A813N1W4"/>
<protein>
    <recommendedName>
        <fullName evidence="7">Chitin-binding type-2 domain-containing protein</fullName>
    </recommendedName>
</protein>
<keyword evidence="5" id="KW-0325">Glycoprotein</keyword>
<keyword evidence="3" id="KW-0677">Repeat</keyword>
<dbReference type="PANTHER" id="PTHR23301:SF0">
    <property type="entry name" value="CHITIN-BINDING TYPE-2 DOMAIN-CONTAINING PROTEIN-RELATED"/>
    <property type="match status" value="1"/>
</dbReference>
<sequence length="450" mass="51258">MMKSINVIIIFTLVIKMVQCYFKCTQDGFFPDKTDCWVYHICDGGTHSVRACEEDLFFNPKTGLCDWPMNVDCKQATTKYTPKQISTFTKAVNTQKNLDNMLTMTNMGMPDPLTSVSLNENICSSEDHGYLPHPKDCKKYIYCQEGQAKIFTCQGGLLWKQSDANCVWPLDSDCPSLKKPTSMPNLQNGLVSGGYNSLMPNSAQSVAALKENYGSIECPIDVTGFYPNPYDCSAYHFCNGGKDQVILCEPGLYYRQDKQVCDWQQNSQCSPKCPTNMEKYRFVDPKSCCRYYECINGRLVIQLCQYPLLFDPYTKQCLDYSKVKCGIRKDCTSPCNYFANEDASMCDMVPSCVNKPQGIYLDQNRPNCQYFYTCRDNRVFNHTRCSNNLRFNQFEGRCMQPNFVSCSASLLSFKQSFVDCHKGQLLLLLIFCDSTKGLISLADALFKKRL</sequence>
<evidence type="ECO:0000256" key="2">
    <source>
        <dbReference type="ARBA" id="ARBA00022729"/>
    </source>
</evidence>
<dbReference type="PROSITE" id="PS50940">
    <property type="entry name" value="CHIT_BIND_II"/>
    <property type="match status" value="5"/>
</dbReference>
<feature type="chain" id="PRO_5032280194" description="Chitin-binding type-2 domain-containing protein" evidence="6">
    <location>
        <begin position="21"/>
        <end position="450"/>
    </location>
</feature>
<dbReference type="EMBL" id="CAJNOC010000199">
    <property type="protein sequence ID" value="CAF0726064.1"/>
    <property type="molecule type" value="Genomic_DNA"/>
</dbReference>
<dbReference type="Pfam" id="PF01607">
    <property type="entry name" value="CBM_14"/>
    <property type="match status" value="5"/>
</dbReference>
<keyword evidence="9" id="KW-1185">Reference proteome</keyword>
<dbReference type="Proteomes" id="UP000663879">
    <property type="component" value="Unassembled WGS sequence"/>
</dbReference>
<dbReference type="SUPFAM" id="SSF57625">
    <property type="entry name" value="Invertebrate chitin-binding proteins"/>
    <property type="match status" value="5"/>
</dbReference>
<keyword evidence="4" id="KW-1015">Disulfide bond</keyword>
<dbReference type="GO" id="GO:0005576">
    <property type="term" value="C:extracellular region"/>
    <property type="evidence" value="ECO:0007669"/>
    <property type="project" value="InterPro"/>
</dbReference>
<keyword evidence="2 6" id="KW-0732">Signal</keyword>
<name>A0A813N1W4_9BILA</name>
<evidence type="ECO:0000256" key="3">
    <source>
        <dbReference type="ARBA" id="ARBA00022737"/>
    </source>
</evidence>
<organism evidence="8 9">
    <name type="scientific">Brachionus calyciflorus</name>
    <dbReference type="NCBI Taxonomy" id="104777"/>
    <lineage>
        <taxon>Eukaryota</taxon>
        <taxon>Metazoa</taxon>
        <taxon>Spiralia</taxon>
        <taxon>Gnathifera</taxon>
        <taxon>Rotifera</taxon>
        <taxon>Eurotatoria</taxon>
        <taxon>Monogononta</taxon>
        <taxon>Pseudotrocha</taxon>
        <taxon>Ploima</taxon>
        <taxon>Brachionidae</taxon>
        <taxon>Brachionus</taxon>
    </lineage>
</organism>